<protein>
    <submittedName>
        <fullName evidence="2">Uncharacterized protein</fullName>
    </submittedName>
</protein>
<sequence length="128" mass="14998">MKMPKNCLNSRSTWTLSKGLSQALKMVQQCTIQNPNKTAQRRRTNSIAVLMIDSPPSNRTDFNTKRQRALSQVDEDIKRKKERNPIVPSLLMKNLRQWSVPKHNLLQMRILRWIEAVEGMLQRLEESQ</sequence>
<keyword evidence="1" id="KW-1185">Reference proteome</keyword>
<dbReference type="WBParaSite" id="jg11184">
    <property type="protein sequence ID" value="jg11184"/>
    <property type="gene ID" value="jg11184"/>
</dbReference>
<evidence type="ECO:0000313" key="2">
    <source>
        <dbReference type="WBParaSite" id="jg11184"/>
    </source>
</evidence>
<organism evidence="1 2">
    <name type="scientific">Ditylenchus dipsaci</name>
    <dbReference type="NCBI Taxonomy" id="166011"/>
    <lineage>
        <taxon>Eukaryota</taxon>
        <taxon>Metazoa</taxon>
        <taxon>Ecdysozoa</taxon>
        <taxon>Nematoda</taxon>
        <taxon>Chromadorea</taxon>
        <taxon>Rhabditida</taxon>
        <taxon>Tylenchina</taxon>
        <taxon>Tylenchomorpha</taxon>
        <taxon>Sphaerularioidea</taxon>
        <taxon>Anguinidae</taxon>
        <taxon>Anguininae</taxon>
        <taxon>Ditylenchus</taxon>
    </lineage>
</organism>
<evidence type="ECO:0000313" key="1">
    <source>
        <dbReference type="Proteomes" id="UP000887574"/>
    </source>
</evidence>
<reference evidence="2" key="1">
    <citation type="submission" date="2022-11" db="UniProtKB">
        <authorList>
            <consortium name="WormBaseParasite"/>
        </authorList>
    </citation>
    <scope>IDENTIFICATION</scope>
</reference>
<dbReference type="AlphaFoldDB" id="A0A915CQX7"/>
<name>A0A915CQX7_9BILA</name>
<proteinExistence type="predicted"/>
<dbReference type="Proteomes" id="UP000887574">
    <property type="component" value="Unplaced"/>
</dbReference>
<accession>A0A915CQX7</accession>